<sequence>MDNSTELKKIVYDDDKYHKIKNVTINYFSVRHNPMGRIDVGGYVNGQLQTSQLAKVKNLEEQATGFVSNGTTKMELSIRGKWDHKVNEAIEKHSHDFSK</sequence>
<organism evidence="1 2">
    <name type="scientific">Fructilactobacillus florum DSM 22689 = JCM 16035</name>
    <dbReference type="NCBI Taxonomy" id="1423745"/>
    <lineage>
        <taxon>Bacteria</taxon>
        <taxon>Bacillati</taxon>
        <taxon>Bacillota</taxon>
        <taxon>Bacilli</taxon>
        <taxon>Lactobacillales</taxon>
        <taxon>Lactobacillaceae</taxon>
        <taxon>Fructilactobacillus</taxon>
    </lineage>
</organism>
<dbReference type="RefSeq" id="WP_056961925.1">
    <property type="nucleotide sequence ID" value="NZ_AYZI01000011.1"/>
</dbReference>
<evidence type="ECO:0000313" key="2">
    <source>
        <dbReference type="Proteomes" id="UP000051586"/>
    </source>
</evidence>
<accession>A0A0R2CDL6</accession>
<comment type="caution">
    <text evidence="1">The sequence shown here is derived from an EMBL/GenBank/DDBJ whole genome shotgun (WGS) entry which is preliminary data.</text>
</comment>
<proteinExistence type="predicted"/>
<dbReference type="AlphaFoldDB" id="A0A0R2CDL6"/>
<reference evidence="1 2" key="1">
    <citation type="journal article" date="2015" name="Genome Announc.">
        <title>Expanding the biotechnology potential of lactobacilli through comparative genomics of 213 strains and associated genera.</title>
        <authorList>
            <person name="Sun Z."/>
            <person name="Harris H.M."/>
            <person name="McCann A."/>
            <person name="Guo C."/>
            <person name="Argimon S."/>
            <person name="Zhang W."/>
            <person name="Yang X."/>
            <person name="Jeffery I.B."/>
            <person name="Cooney J.C."/>
            <person name="Kagawa T.F."/>
            <person name="Liu W."/>
            <person name="Song Y."/>
            <person name="Salvetti E."/>
            <person name="Wrobel A."/>
            <person name="Rasinkangas P."/>
            <person name="Parkhill J."/>
            <person name="Rea M.C."/>
            <person name="O'Sullivan O."/>
            <person name="Ritari J."/>
            <person name="Douillard F.P."/>
            <person name="Paul Ross R."/>
            <person name="Yang R."/>
            <person name="Briner A.E."/>
            <person name="Felis G.E."/>
            <person name="de Vos W.M."/>
            <person name="Barrangou R."/>
            <person name="Klaenhammer T.R."/>
            <person name="Caufield P.W."/>
            <person name="Cui Y."/>
            <person name="Zhang H."/>
            <person name="O'Toole P.W."/>
        </authorList>
    </citation>
    <scope>NUCLEOTIDE SEQUENCE [LARGE SCALE GENOMIC DNA]</scope>
    <source>
        <strain evidence="1 2">DSM 22689</strain>
    </source>
</reference>
<dbReference type="EMBL" id="AYZI01000011">
    <property type="protein sequence ID" value="KRM89886.1"/>
    <property type="molecule type" value="Genomic_DNA"/>
</dbReference>
<dbReference type="Proteomes" id="UP000051586">
    <property type="component" value="Unassembled WGS sequence"/>
</dbReference>
<name>A0A0R2CDL6_9LACO</name>
<protein>
    <submittedName>
        <fullName evidence="1">Uncharacterized protein</fullName>
    </submittedName>
</protein>
<gene>
    <name evidence="1" type="ORF">FC87_GL000301</name>
</gene>
<dbReference type="PATRIC" id="fig|1423745.4.peg.310"/>
<evidence type="ECO:0000313" key="1">
    <source>
        <dbReference type="EMBL" id="KRM89886.1"/>
    </source>
</evidence>